<dbReference type="InterPro" id="IPR035069">
    <property type="entry name" value="TTHA1013/TTHA0281-like"/>
</dbReference>
<organism evidence="1 2">
    <name type="scientific">Pseudomonas palleroniana</name>
    <dbReference type="NCBI Taxonomy" id="191390"/>
    <lineage>
        <taxon>Bacteria</taxon>
        <taxon>Pseudomonadati</taxon>
        <taxon>Pseudomonadota</taxon>
        <taxon>Gammaproteobacteria</taxon>
        <taxon>Pseudomonadales</taxon>
        <taxon>Pseudomonadaceae</taxon>
        <taxon>Pseudomonas</taxon>
    </lineage>
</organism>
<dbReference type="AlphaFoldDB" id="A0A0X7K1R0"/>
<dbReference type="RefSeq" id="WP_060755328.1">
    <property type="nucleotide sequence ID" value="NZ_LRMR01000023.1"/>
</dbReference>
<gene>
    <name evidence="1" type="ORF">AWV77_16890</name>
</gene>
<dbReference type="OrthoDB" id="5297106at2"/>
<name>A0A0X7K1R0_9PSED</name>
<dbReference type="Proteomes" id="UP000067111">
    <property type="component" value="Unassembled WGS sequence"/>
</dbReference>
<sequence length="74" mass="8142">MNRALKYKGHTESVETSVEDNCLFGRVLHIDALVSYEGQTEAAIETAFRQAVDDFLERAGTGAASAQPPIPYQR</sequence>
<reference evidence="2" key="1">
    <citation type="submission" date="2016-01" db="EMBL/GenBank/DDBJ databases">
        <authorList>
            <person name="Gamez R.M."/>
            <person name="Rodriguez F."/>
            <person name="Bernal J.F."/>
            <person name="Agarwala R."/>
            <person name="Landsman D."/>
            <person name="Marino-Ramirez L."/>
        </authorList>
    </citation>
    <scope>NUCLEOTIDE SEQUENCE [LARGE SCALE GENOMIC DNA]</scope>
    <source>
        <strain evidence="2">Ps006</strain>
    </source>
</reference>
<evidence type="ECO:0008006" key="3">
    <source>
        <dbReference type="Google" id="ProtNLM"/>
    </source>
</evidence>
<evidence type="ECO:0000313" key="1">
    <source>
        <dbReference type="EMBL" id="KWU49623.1"/>
    </source>
</evidence>
<comment type="caution">
    <text evidence="1">The sequence shown here is derived from an EMBL/GenBank/DDBJ whole genome shotgun (WGS) entry which is preliminary data.</text>
</comment>
<dbReference type="SUPFAM" id="SSF143100">
    <property type="entry name" value="TTHA1013/TTHA0281-like"/>
    <property type="match status" value="1"/>
</dbReference>
<dbReference type="EMBL" id="LRMR01000023">
    <property type="protein sequence ID" value="KWU49623.1"/>
    <property type="molecule type" value="Genomic_DNA"/>
</dbReference>
<protein>
    <recommendedName>
        <fullName evidence="3">Type II toxin-antitoxin system HicB family antitoxin</fullName>
    </recommendedName>
</protein>
<evidence type="ECO:0000313" key="2">
    <source>
        <dbReference type="Proteomes" id="UP000067111"/>
    </source>
</evidence>
<proteinExistence type="predicted"/>
<accession>A0A0X7K1R0</accession>